<evidence type="ECO:0000259" key="1">
    <source>
        <dbReference type="Pfam" id="PF13468"/>
    </source>
</evidence>
<protein>
    <submittedName>
        <fullName evidence="2">Glyoxalase-like domain containing protein, putative</fullName>
    </submittedName>
</protein>
<gene>
    <name evidence="2" type="ORF">ADEAN_000121300</name>
</gene>
<evidence type="ECO:0000313" key="2">
    <source>
        <dbReference type="EMBL" id="CAD2213770.1"/>
    </source>
</evidence>
<name>A0A7G2C208_9TRYP</name>
<dbReference type="InterPro" id="IPR025870">
    <property type="entry name" value="Glyoxalase-like_dom"/>
</dbReference>
<dbReference type="Gene3D" id="3.10.180.10">
    <property type="entry name" value="2,3-Dihydroxybiphenyl 1,2-Dioxygenase, domain 1"/>
    <property type="match status" value="1"/>
</dbReference>
<dbReference type="SUPFAM" id="SSF54593">
    <property type="entry name" value="Glyoxalase/Bleomycin resistance protein/Dihydroxybiphenyl dioxygenase"/>
    <property type="match status" value="1"/>
</dbReference>
<dbReference type="PANTHER" id="PTHR40265:SF1">
    <property type="entry name" value="GLYOXALASE-LIKE DOMAIN-CONTAINING PROTEIN"/>
    <property type="match status" value="1"/>
</dbReference>
<evidence type="ECO:0000313" key="3">
    <source>
        <dbReference type="Proteomes" id="UP000515908"/>
    </source>
</evidence>
<proteinExistence type="predicted"/>
<feature type="domain" description="Glyoxalase-like" evidence="1">
    <location>
        <begin position="8"/>
        <end position="230"/>
    </location>
</feature>
<dbReference type="EMBL" id="LR877146">
    <property type="protein sequence ID" value="CAD2213770.1"/>
    <property type="molecule type" value="Genomic_DNA"/>
</dbReference>
<organism evidence="2 3">
    <name type="scientific">Angomonas deanei</name>
    <dbReference type="NCBI Taxonomy" id="59799"/>
    <lineage>
        <taxon>Eukaryota</taxon>
        <taxon>Discoba</taxon>
        <taxon>Euglenozoa</taxon>
        <taxon>Kinetoplastea</taxon>
        <taxon>Metakinetoplastina</taxon>
        <taxon>Trypanosomatida</taxon>
        <taxon>Trypanosomatidae</taxon>
        <taxon>Strigomonadinae</taxon>
        <taxon>Angomonas</taxon>
    </lineage>
</organism>
<dbReference type="AlphaFoldDB" id="A0A7G2C208"/>
<dbReference type="VEuPathDB" id="TriTrypDB:ADEAN_000121300"/>
<dbReference type="InterPro" id="IPR029068">
    <property type="entry name" value="Glyas_Bleomycin-R_OHBP_Dase"/>
</dbReference>
<dbReference type="Pfam" id="PF13468">
    <property type="entry name" value="Glyoxalase_3"/>
    <property type="match status" value="1"/>
</dbReference>
<dbReference type="PANTHER" id="PTHR40265">
    <property type="entry name" value="BLL2707 PROTEIN"/>
    <property type="match status" value="1"/>
</dbReference>
<sequence>MSKFPLRWDHVVHLVNDVQAPVGWFQKSGLTARPGGEHPRWGTINSLSQFGLTYIEFITLKDKEKLRQLQEQREKVGVGFKASEDNCLVNDIVAHLPVDQRLTRVAIRCDKHAIESLYDRLKKEGLRVMEMVPGARRTTTGDLLEWKIFFVDGEGEQPSGVTDAEERAFLRKVAYPFFLEWGQETDAARLEWLDQSGGNPPHPLGAVTLQHLVWQVEKPEVLARRWSQLLQMKQTTVQRPNGETAVALEAGEGGQLFIFEKGDANGITALEMVTDNATAKGTTVKIGDADYRFI</sequence>
<dbReference type="Proteomes" id="UP000515908">
    <property type="component" value="Chromosome 02"/>
</dbReference>
<keyword evidence="3" id="KW-1185">Reference proteome</keyword>
<reference evidence="2 3" key="1">
    <citation type="submission" date="2020-08" db="EMBL/GenBank/DDBJ databases">
        <authorList>
            <person name="Newling K."/>
            <person name="Davey J."/>
            <person name="Forrester S."/>
        </authorList>
    </citation>
    <scope>NUCLEOTIDE SEQUENCE [LARGE SCALE GENOMIC DNA]</scope>
    <source>
        <strain evidence="3">Crithidia deanei Carvalho (ATCC PRA-265)</strain>
    </source>
</reference>
<accession>A0A7G2C208</accession>